<evidence type="ECO:0000313" key="1">
    <source>
        <dbReference type="EMBL" id="MPN08977.1"/>
    </source>
</evidence>
<accession>A0A645F484</accession>
<protein>
    <submittedName>
        <fullName evidence="1">Uncharacterized protein</fullName>
    </submittedName>
</protein>
<sequence length="106" mass="11830">MEALVDKLIKNDVVPILVTKADNLEGDNSINAIIAQVAYEKKVPVLNYWRAAQQLPDQGLEPDKIHLTYAAPRFNDADAMKFGWPWRNLTALQALDAVWRGVGGDK</sequence>
<gene>
    <name evidence="1" type="ORF">SDC9_156265</name>
</gene>
<comment type="caution">
    <text evidence="1">The sequence shown here is derived from an EMBL/GenBank/DDBJ whole genome shotgun (WGS) entry which is preliminary data.</text>
</comment>
<dbReference type="SUPFAM" id="SSF52266">
    <property type="entry name" value="SGNH hydrolase"/>
    <property type="match status" value="1"/>
</dbReference>
<organism evidence="1">
    <name type="scientific">bioreactor metagenome</name>
    <dbReference type="NCBI Taxonomy" id="1076179"/>
    <lineage>
        <taxon>unclassified sequences</taxon>
        <taxon>metagenomes</taxon>
        <taxon>ecological metagenomes</taxon>
    </lineage>
</organism>
<reference evidence="1" key="1">
    <citation type="submission" date="2019-08" db="EMBL/GenBank/DDBJ databases">
        <authorList>
            <person name="Kucharzyk K."/>
            <person name="Murdoch R.W."/>
            <person name="Higgins S."/>
            <person name="Loffler F."/>
        </authorList>
    </citation>
    <scope>NUCLEOTIDE SEQUENCE</scope>
</reference>
<dbReference type="AlphaFoldDB" id="A0A645F484"/>
<proteinExistence type="predicted"/>
<name>A0A645F484_9ZZZZ</name>
<dbReference type="EMBL" id="VSSQ01055078">
    <property type="protein sequence ID" value="MPN08977.1"/>
    <property type="molecule type" value="Genomic_DNA"/>
</dbReference>